<dbReference type="GO" id="GO:0006424">
    <property type="term" value="P:glutamyl-tRNA aminoacylation"/>
    <property type="evidence" value="ECO:0007669"/>
    <property type="project" value="TreeGrafter"/>
</dbReference>
<protein>
    <submittedName>
        <fullName evidence="9">tRNA glutamyl-Q(34) synthetase GluQRS</fullName>
        <ecNumber evidence="9">6.1.1.-</ecNumber>
    </submittedName>
</protein>
<dbReference type="AlphaFoldDB" id="A0AAE3QIG5"/>
<sequence>MAEGSMIDTASQNPVFRFAPSPNGPLHLGHALSAILNHDMARSAGGRFLLRIEDIDRTRCLPEHEALIYTDLAWLGLSWEKPVRRQSEHFAEYRAALTRLIDLGLVYPSFMTRGEVKARVAAFEADGKHWPRDPDGSPLYPPDDRDLSEASRRQLIAQDVRHAWRLDMRRAMEIAGERLDWLETGDDVGGRVAADPSIWGDVVLSRSDAPSSYHLSVVVDDALQAVTHVVRGMDLFQATSVHRLLQRLLGLPQPTYHHHRLIADPDGRKLSKSQGDTGIAALRAAGATLSDIRATVGL</sequence>
<organism evidence="9 10">
    <name type="scientific">Ferirhizobium litorale</name>
    <dbReference type="NCBI Taxonomy" id="2927786"/>
    <lineage>
        <taxon>Bacteria</taxon>
        <taxon>Pseudomonadati</taxon>
        <taxon>Pseudomonadota</taxon>
        <taxon>Alphaproteobacteria</taxon>
        <taxon>Hyphomicrobiales</taxon>
        <taxon>Rhizobiaceae</taxon>
        <taxon>Ferirhizobium</taxon>
    </lineage>
</organism>
<evidence type="ECO:0000313" key="9">
    <source>
        <dbReference type="EMBL" id="MDI7924555.1"/>
    </source>
</evidence>
<keyword evidence="3 7" id="KW-0547">Nucleotide-binding</keyword>
<evidence type="ECO:0000259" key="8">
    <source>
        <dbReference type="Pfam" id="PF00749"/>
    </source>
</evidence>
<dbReference type="Proteomes" id="UP001161580">
    <property type="component" value="Unassembled WGS sequence"/>
</dbReference>
<comment type="similarity">
    <text evidence="7">Belongs to the class-I aminoacyl-tRNA synthetase family.</text>
</comment>
<evidence type="ECO:0000256" key="7">
    <source>
        <dbReference type="RuleBase" id="RU363037"/>
    </source>
</evidence>
<dbReference type="InterPro" id="IPR001412">
    <property type="entry name" value="aa-tRNA-synth_I_CS"/>
</dbReference>
<dbReference type="SUPFAM" id="SSF52374">
    <property type="entry name" value="Nucleotidylyl transferase"/>
    <property type="match status" value="1"/>
</dbReference>
<evidence type="ECO:0000313" key="10">
    <source>
        <dbReference type="Proteomes" id="UP001161580"/>
    </source>
</evidence>
<dbReference type="InterPro" id="IPR000924">
    <property type="entry name" value="Glu/Gln-tRNA-synth"/>
</dbReference>
<dbReference type="GO" id="GO:0005829">
    <property type="term" value="C:cytosol"/>
    <property type="evidence" value="ECO:0007669"/>
    <property type="project" value="TreeGrafter"/>
</dbReference>
<evidence type="ECO:0000256" key="2">
    <source>
        <dbReference type="ARBA" id="ARBA00022723"/>
    </source>
</evidence>
<evidence type="ECO:0000256" key="4">
    <source>
        <dbReference type="ARBA" id="ARBA00022833"/>
    </source>
</evidence>
<name>A0AAE3QIG5_9HYPH</name>
<evidence type="ECO:0000256" key="1">
    <source>
        <dbReference type="ARBA" id="ARBA00022598"/>
    </source>
</evidence>
<keyword evidence="2" id="KW-0479">Metal-binding</keyword>
<dbReference type="Pfam" id="PF00749">
    <property type="entry name" value="tRNA-synt_1c"/>
    <property type="match status" value="1"/>
</dbReference>
<dbReference type="PRINTS" id="PR00987">
    <property type="entry name" value="TRNASYNTHGLU"/>
</dbReference>
<dbReference type="InterPro" id="IPR014729">
    <property type="entry name" value="Rossmann-like_a/b/a_fold"/>
</dbReference>
<keyword evidence="6 7" id="KW-0030">Aminoacyl-tRNA synthetase</keyword>
<keyword evidence="1 7" id="KW-0436">Ligase</keyword>
<keyword evidence="7" id="KW-0648">Protein biosynthesis</keyword>
<dbReference type="GO" id="GO:0005524">
    <property type="term" value="F:ATP binding"/>
    <property type="evidence" value="ECO:0007669"/>
    <property type="project" value="UniProtKB-KW"/>
</dbReference>
<comment type="caution">
    <text evidence="9">The sequence shown here is derived from an EMBL/GenBank/DDBJ whole genome shotgun (WGS) entry which is preliminary data.</text>
</comment>
<keyword evidence="10" id="KW-1185">Reference proteome</keyword>
<dbReference type="NCBIfam" id="NF004315">
    <property type="entry name" value="PRK05710.1-4"/>
    <property type="match status" value="1"/>
</dbReference>
<evidence type="ECO:0000256" key="3">
    <source>
        <dbReference type="ARBA" id="ARBA00022741"/>
    </source>
</evidence>
<dbReference type="EMBL" id="JALDYZ010000016">
    <property type="protein sequence ID" value="MDI7924555.1"/>
    <property type="molecule type" value="Genomic_DNA"/>
</dbReference>
<dbReference type="InterPro" id="IPR020058">
    <property type="entry name" value="Glu/Gln-tRNA-synth_Ib_cat-dom"/>
</dbReference>
<feature type="domain" description="Glutamyl/glutaminyl-tRNA synthetase class Ib catalytic" evidence="8">
    <location>
        <begin position="17"/>
        <end position="277"/>
    </location>
</feature>
<dbReference type="GO" id="GO:0004818">
    <property type="term" value="F:glutamate-tRNA ligase activity"/>
    <property type="evidence" value="ECO:0007669"/>
    <property type="project" value="TreeGrafter"/>
</dbReference>
<gene>
    <name evidence="9" type="primary">gluQRS</name>
    <name evidence="9" type="ORF">MRS75_21050</name>
</gene>
<evidence type="ECO:0000256" key="5">
    <source>
        <dbReference type="ARBA" id="ARBA00022840"/>
    </source>
</evidence>
<accession>A0AAE3QIG5</accession>
<dbReference type="PANTHER" id="PTHR43311:SF1">
    <property type="entry name" value="GLUTAMYL-Q TRNA(ASP) SYNTHETASE"/>
    <property type="match status" value="1"/>
</dbReference>
<evidence type="ECO:0000256" key="6">
    <source>
        <dbReference type="ARBA" id="ARBA00023146"/>
    </source>
</evidence>
<dbReference type="EC" id="6.1.1.-" evidence="9"/>
<dbReference type="InterPro" id="IPR049940">
    <property type="entry name" value="GluQ/Sye"/>
</dbReference>
<keyword evidence="5 7" id="KW-0067">ATP-binding</keyword>
<dbReference type="PROSITE" id="PS00178">
    <property type="entry name" value="AA_TRNA_LIGASE_I"/>
    <property type="match status" value="1"/>
</dbReference>
<reference evidence="9" key="1">
    <citation type="submission" date="2022-03" db="EMBL/GenBank/DDBJ databases">
        <title>Fererhizobium litorale gen. nov., sp. nov., isolated from sandy sediments of the Sea of Japan seashore.</title>
        <authorList>
            <person name="Romanenko L."/>
            <person name="Kurilenko V."/>
            <person name="Otstavnykh N."/>
            <person name="Svetashev V."/>
            <person name="Tekutyeva L."/>
            <person name="Isaeva M."/>
            <person name="Mikhailov V."/>
        </authorList>
    </citation>
    <scope>NUCLEOTIDE SEQUENCE</scope>
    <source>
        <strain evidence="9">KMM 9576</strain>
    </source>
</reference>
<keyword evidence="4" id="KW-0862">Zinc</keyword>
<dbReference type="Gene3D" id="3.40.50.620">
    <property type="entry name" value="HUPs"/>
    <property type="match status" value="1"/>
</dbReference>
<dbReference type="PANTHER" id="PTHR43311">
    <property type="entry name" value="GLUTAMATE--TRNA LIGASE"/>
    <property type="match status" value="1"/>
</dbReference>
<proteinExistence type="inferred from homology"/>